<evidence type="ECO:0000256" key="1">
    <source>
        <dbReference type="ARBA" id="ARBA00022741"/>
    </source>
</evidence>
<feature type="compositionally biased region" description="Low complexity" evidence="4">
    <location>
        <begin position="436"/>
        <end position="448"/>
    </location>
</feature>
<dbReference type="EMBL" id="BAAAQQ010000011">
    <property type="protein sequence ID" value="GAA2124774.1"/>
    <property type="molecule type" value="Genomic_DNA"/>
</dbReference>
<proteinExistence type="predicted"/>
<organism evidence="5 6">
    <name type="scientific">Nocardioides bigeumensis</name>
    <dbReference type="NCBI Taxonomy" id="433657"/>
    <lineage>
        <taxon>Bacteria</taxon>
        <taxon>Bacillati</taxon>
        <taxon>Actinomycetota</taxon>
        <taxon>Actinomycetes</taxon>
        <taxon>Propionibacteriales</taxon>
        <taxon>Nocardioidaceae</taxon>
        <taxon>Nocardioides</taxon>
    </lineage>
</organism>
<dbReference type="RefSeq" id="WP_344303743.1">
    <property type="nucleotide sequence ID" value="NZ_BAAAQQ010000011.1"/>
</dbReference>
<feature type="compositionally biased region" description="Acidic residues" evidence="4">
    <location>
        <begin position="457"/>
        <end position="475"/>
    </location>
</feature>
<evidence type="ECO:0008006" key="7">
    <source>
        <dbReference type="Google" id="ProtNLM"/>
    </source>
</evidence>
<keyword evidence="3" id="KW-0143">Chaperone</keyword>
<evidence type="ECO:0000256" key="3">
    <source>
        <dbReference type="ARBA" id="ARBA00023186"/>
    </source>
</evidence>
<gene>
    <name evidence="5" type="ORF">GCM10009843_21780</name>
</gene>
<dbReference type="SUPFAM" id="SSF53067">
    <property type="entry name" value="Actin-like ATPase domain"/>
    <property type="match status" value="2"/>
</dbReference>
<feature type="region of interest" description="Disordered" evidence="4">
    <location>
        <begin position="356"/>
        <end position="411"/>
    </location>
</feature>
<protein>
    <recommendedName>
        <fullName evidence="7">Hsp70 protein</fullName>
    </recommendedName>
</protein>
<dbReference type="SUPFAM" id="SSF101447">
    <property type="entry name" value="Formin homology 2 domain (FH2 domain)"/>
    <property type="match status" value="1"/>
</dbReference>
<dbReference type="InterPro" id="IPR013126">
    <property type="entry name" value="Hsp_70_fam"/>
</dbReference>
<feature type="region of interest" description="Disordered" evidence="4">
    <location>
        <begin position="436"/>
        <end position="481"/>
    </location>
</feature>
<keyword evidence="6" id="KW-1185">Reference proteome</keyword>
<dbReference type="Pfam" id="PF00012">
    <property type="entry name" value="HSP70"/>
    <property type="match status" value="1"/>
</dbReference>
<evidence type="ECO:0000256" key="2">
    <source>
        <dbReference type="ARBA" id="ARBA00022840"/>
    </source>
</evidence>
<evidence type="ECO:0000313" key="5">
    <source>
        <dbReference type="EMBL" id="GAA2124774.1"/>
    </source>
</evidence>
<keyword evidence="2" id="KW-0067">ATP-binding</keyword>
<evidence type="ECO:0000313" key="6">
    <source>
        <dbReference type="Proteomes" id="UP001500575"/>
    </source>
</evidence>
<dbReference type="Gene3D" id="3.90.640.10">
    <property type="entry name" value="Actin, Chain A, domain 4"/>
    <property type="match status" value="1"/>
</dbReference>
<dbReference type="Proteomes" id="UP001500575">
    <property type="component" value="Unassembled WGS sequence"/>
</dbReference>
<dbReference type="PANTHER" id="PTHR42749:SF1">
    <property type="entry name" value="CELL SHAPE-DETERMINING PROTEIN MREB"/>
    <property type="match status" value="1"/>
</dbReference>
<dbReference type="PRINTS" id="PR00301">
    <property type="entry name" value="HEATSHOCK70"/>
</dbReference>
<comment type="caution">
    <text evidence="5">The sequence shown here is derived from an EMBL/GenBank/DDBJ whole genome shotgun (WGS) entry which is preliminary data.</text>
</comment>
<accession>A0ABN2YB43</accession>
<evidence type="ECO:0000256" key="4">
    <source>
        <dbReference type="SAM" id="MobiDB-lite"/>
    </source>
</evidence>
<name>A0ABN2YB43_9ACTN</name>
<dbReference type="InterPro" id="IPR043129">
    <property type="entry name" value="ATPase_NBD"/>
</dbReference>
<dbReference type="PANTHER" id="PTHR42749">
    <property type="entry name" value="CELL SHAPE-DETERMINING PROTEIN MREB"/>
    <property type="match status" value="1"/>
</dbReference>
<sequence>METSYVLAIDFGTSNTSAAVGLQGRGPATVRLEAKSDAMPSSVFLSAQGHWAVGEQADNQARMRPEAFERTPKRRLAEPMVALGSELVPSHELVGHVLRQVLSTTVARSEDVVPWQIVMTHPQSWARPRRDQLRAALASAGYRGPVRMVSEPIAAAYHYADQAHWAPGSLIAVVDFGGGTFDAALLRVEEVGANGPKIAVIDATGVDPLGGDDFDVYLELWVLRQLTASGRDDLVSRLEDPAQLRWRLMLREAVQRAKHDLSARASTQLGVQVGEDFVELGVTQQEFENLIADDVWRAVAATRALLDAHGGAAALTRVYLTGGSSLIPLVQREMQALTEGKVARMDDPKQVTALGALKVPGDVDSDLEPVATPGRGGAGGGAEDGEDAGRPDTGGVRLPPPPPPPPPPPRRPWLKWVGIAAASILALVVIAAIASSGDGSSGDDTTTSETDVPTSEPSDEPTDGPSDEPTDEPTDEPAGCQLSATSCDLVDVVVASGLADEADCYESGFDDFVVGCTPAGVGSLDPSAEVLVGYGKGKANAFAVELGLKPNTLPGYSQGGTSYASTYSEGEGAYIGYTYDDGSAILLWSEIDEDVSYYIYSENVTLDQLDRWWDNHFIS</sequence>
<reference evidence="5 6" key="1">
    <citation type="journal article" date="2019" name="Int. J. Syst. Evol. Microbiol.">
        <title>The Global Catalogue of Microorganisms (GCM) 10K type strain sequencing project: providing services to taxonomists for standard genome sequencing and annotation.</title>
        <authorList>
            <consortium name="The Broad Institute Genomics Platform"/>
            <consortium name="The Broad Institute Genome Sequencing Center for Infectious Disease"/>
            <person name="Wu L."/>
            <person name="Ma J."/>
        </authorList>
    </citation>
    <scope>NUCLEOTIDE SEQUENCE [LARGE SCALE GENOMIC DNA]</scope>
    <source>
        <strain evidence="5 6">JCM 16021</strain>
    </source>
</reference>
<keyword evidence="1" id="KW-0547">Nucleotide-binding</keyword>
<dbReference type="Gene3D" id="3.30.420.40">
    <property type="match status" value="2"/>
</dbReference>
<feature type="compositionally biased region" description="Pro residues" evidence="4">
    <location>
        <begin position="398"/>
        <end position="411"/>
    </location>
</feature>